<keyword evidence="6" id="KW-1185">Reference proteome</keyword>
<keyword evidence="2" id="KW-0408">Iron</keyword>
<evidence type="ECO:0000256" key="3">
    <source>
        <dbReference type="ARBA" id="ARBA00023014"/>
    </source>
</evidence>
<dbReference type="STRING" id="419481.SAMN05216233_10971"/>
<keyword evidence="3" id="KW-0411">Iron-sulfur</keyword>
<protein>
    <submittedName>
        <fullName evidence="5">4Fe-4S dicluster domain-containing protein</fullName>
    </submittedName>
</protein>
<keyword evidence="1" id="KW-0479">Metal-binding</keyword>
<accession>A0A1G5FZP3</accession>
<feature type="domain" description="4Fe-4S ferredoxin-type" evidence="4">
    <location>
        <begin position="272"/>
        <end position="300"/>
    </location>
</feature>
<dbReference type="PROSITE" id="PS51379">
    <property type="entry name" value="4FE4S_FER_2"/>
    <property type="match status" value="2"/>
</dbReference>
<evidence type="ECO:0000313" key="5">
    <source>
        <dbReference type="EMBL" id="SCY44048.1"/>
    </source>
</evidence>
<organism evidence="5 6">
    <name type="scientific">Desulfoluna spongiiphila</name>
    <dbReference type="NCBI Taxonomy" id="419481"/>
    <lineage>
        <taxon>Bacteria</taxon>
        <taxon>Pseudomonadati</taxon>
        <taxon>Thermodesulfobacteriota</taxon>
        <taxon>Desulfobacteria</taxon>
        <taxon>Desulfobacterales</taxon>
        <taxon>Desulfolunaceae</taxon>
        <taxon>Desulfoluna</taxon>
    </lineage>
</organism>
<evidence type="ECO:0000313" key="6">
    <source>
        <dbReference type="Proteomes" id="UP000198870"/>
    </source>
</evidence>
<dbReference type="GO" id="GO:0051536">
    <property type="term" value="F:iron-sulfur cluster binding"/>
    <property type="evidence" value="ECO:0007669"/>
    <property type="project" value="UniProtKB-KW"/>
</dbReference>
<proteinExistence type="predicted"/>
<dbReference type="GO" id="GO:0046872">
    <property type="term" value="F:metal ion binding"/>
    <property type="evidence" value="ECO:0007669"/>
    <property type="project" value="UniProtKB-KW"/>
</dbReference>
<dbReference type="Proteomes" id="UP000198870">
    <property type="component" value="Unassembled WGS sequence"/>
</dbReference>
<dbReference type="PROSITE" id="PS00198">
    <property type="entry name" value="4FE4S_FER_1"/>
    <property type="match status" value="1"/>
</dbReference>
<dbReference type="Gene3D" id="3.30.70.20">
    <property type="match status" value="1"/>
</dbReference>
<dbReference type="InterPro" id="IPR017896">
    <property type="entry name" value="4Fe4S_Fe-S-bd"/>
</dbReference>
<dbReference type="AlphaFoldDB" id="A0A1G5FZP3"/>
<evidence type="ECO:0000259" key="4">
    <source>
        <dbReference type="PROSITE" id="PS51379"/>
    </source>
</evidence>
<sequence length="372" mass="41365">MPDSVYRKLQEHLNQLPMGFPPTESGVDIALLKKMYEPEEAELTLALTPAPQRADQMAEKMGMDPGSCKAKLDRMGKRGLLITTTVNDERHYVLAPYIVGTYEYQINRLDKEYTDLHNQYMMEAMGLEVFGGKTSLFRIVPVEKSVESVQEILPHDVVKTKIMEADRIALTDCLCRLKSKAEGRGCDHPVRTCLSLNRCADFFIENDLRAEEITKEEALAIMDMADREGLVTQTQNSAGDLDYICNCCKCSCGIMATVVHLGLHNQLTKATYINTPDLDACTGCGTCLDRCMFKAIRIIDGKASIHPNKCMGCGLCTTTCPEGAAKLTKRSPDQMPDVPESVQAMYDRIQAEKGRPQAFHSFTEIQKTGIAD</sequence>
<dbReference type="EMBL" id="FMUX01000009">
    <property type="protein sequence ID" value="SCY44048.1"/>
    <property type="molecule type" value="Genomic_DNA"/>
</dbReference>
<gene>
    <name evidence="5" type="ORF">SAMN05216233_10971</name>
</gene>
<name>A0A1G5FZP3_9BACT</name>
<dbReference type="RefSeq" id="WP_175469755.1">
    <property type="nucleotide sequence ID" value="NZ_FMUX01000009.1"/>
</dbReference>
<evidence type="ECO:0000256" key="1">
    <source>
        <dbReference type="ARBA" id="ARBA00022723"/>
    </source>
</evidence>
<dbReference type="SUPFAM" id="SSF54862">
    <property type="entry name" value="4Fe-4S ferredoxins"/>
    <property type="match status" value="1"/>
</dbReference>
<dbReference type="Pfam" id="PF12838">
    <property type="entry name" value="Fer4_7"/>
    <property type="match status" value="1"/>
</dbReference>
<evidence type="ECO:0000256" key="2">
    <source>
        <dbReference type="ARBA" id="ARBA00023004"/>
    </source>
</evidence>
<reference evidence="5 6" key="1">
    <citation type="submission" date="2016-10" db="EMBL/GenBank/DDBJ databases">
        <authorList>
            <person name="de Groot N.N."/>
        </authorList>
    </citation>
    <scope>NUCLEOTIDE SEQUENCE [LARGE SCALE GENOMIC DNA]</scope>
    <source>
        <strain evidence="5 6">AA1</strain>
    </source>
</reference>
<feature type="domain" description="4Fe-4S ferredoxin-type" evidence="4">
    <location>
        <begin position="301"/>
        <end position="330"/>
    </location>
</feature>
<dbReference type="InterPro" id="IPR017900">
    <property type="entry name" value="4Fe4S_Fe_S_CS"/>
</dbReference>